<evidence type="ECO:0000313" key="2">
    <source>
        <dbReference type="Proteomes" id="UP000430508"/>
    </source>
</evidence>
<protein>
    <submittedName>
        <fullName evidence="1">Uncharacterized protein</fullName>
    </submittedName>
</protein>
<accession>A0A857DFE8</accession>
<name>A0A857DFE8_9FIRM</name>
<dbReference type="AlphaFoldDB" id="A0A857DFE8"/>
<reference evidence="1 2" key="1">
    <citation type="submission" date="2019-12" db="EMBL/GenBank/DDBJ databases">
        <title>Sequence classification of anaerobic respiratory reductive dehalogenases: First we see many, then we see few.</title>
        <authorList>
            <person name="Molenda O."/>
            <person name="Puentes Jacome L.A."/>
            <person name="Cao X."/>
            <person name="Nesbo C.L."/>
            <person name="Tang S."/>
            <person name="Morson N."/>
            <person name="Patron J."/>
            <person name="Lomheim L."/>
            <person name="Wishart D.S."/>
            <person name="Edwards E.A."/>
        </authorList>
    </citation>
    <scope>NUCLEOTIDE SEQUENCE [LARGE SCALE GENOMIC DNA]</scope>
    <source>
        <strain evidence="1 2">12DCA</strain>
    </source>
</reference>
<dbReference type="RefSeq" id="WP_025205110.1">
    <property type="nucleotide sequence ID" value="NZ_CP046996.1"/>
</dbReference>
<sequence length="307" mass="36035">MNTSENSKDIPIYFYYLAIEKRKSENDDVAYNMQDIVLSFSNLLAFIYKKALTERNIKNEILEKVIWLDSFEDLKDGNYNLIFKSAKYNHVRNEIDTITMEELGPRKRPQDGDEEKTHLCIRLNKKQNRFLAVHESNHYGISITSITSYLNQQFEKYNEETDDKNHYKLTYEIMPGDEFLTELKKAKSISFLQLTVDRGELNNPFLKFANRADIAETVDIIIRRPKRSRNFPENLIREYYNDMQQDNKIRRIVAKGSRTGGSFEAATDLVKMKHSLKVKRVSITNEVDSADFFAHAQLFIDEAREVQ</sequence>
<organism evidence="1 2">
    <name type="scientific">Dehalobacter restrictus</name>
    <dbReference type="NCBI Taxonomy" id="55583"/>
    <lineage>
        <taxon>Bacteria</taxon>
        <taxon>Bacillati</taxon>
        <taxon>Bacillota</taxon>
        <taxon>Clostridia</taxon>
        <taxon>Eubacteriales</taxon>
        <taxon>Desulfitobacteriaceae</taxon>
        <taxon>Dehalobacter</taxon>
    </lineage>
</organism>
<gene>
    <name evidence="1" type="ORF">GQ588_02125</name>
</gene>
<dbReference type="Proteomes" id="UP000430508">
    <property type="component" value="Chromosome"/>
</dbReference>
<evidence type="ECO:0000313" key="1">
    <source>
        <dbReference type="EMBL" id="QGZ99532.1"/>
    </source>
</evidence>
<proteinExistence type="predicted"/>
<dbReference type="EMBL" id="CP046996">
    <property type="protein sequence ID" value="QGZ99532.1"/>
    <property type="molecule type" value="Genomic_DNA"/>
</dbReference>